<sequence length="63" mass="6974">MEDYAHAARIISHQAMALVILATARRTIVMAALTTTITLMIQTHVIMTIMIHLATETIRTAIN</sequence>
<proteinExistence type="predicted"/>
<keyword evidence="1" id="KW-1133">Transmembrane helix</keyword>
<evidence type="ECO:0000313" key="3">
    <source>
        <dbReference type="Proteomes" id="UP000222424"/>
    </source>
</evidence>
<organism evidence="2 3">
    <name type="scientific">Bacillus phage Anthony</name>
    <dbReference type="NCBI Taxonomy" id="2024253"/>
    <lineage>
        <taxon>Viruses</taxon>
        <taxon>Duplodnaviria</taxon>
        <taxon>Heunggongvirae</taxon>
        <taxon>Uroviricota</taxon>
        <taxon>Caudoviricetes</taxon>
        <taxon>Herelleviridae</taxon>
        <taxon>Bastillevirinae</taxon>
        <taxon>Bastillevirus</taxon>
        <taxon>Bastillevirus CAM003</taxon>
    </lineage>
</organism>
<reference evidence="3" key="1">
    <citation type="submission" date="2017-07" db="EMBL/GenBank/DDBJ databases">
        <authorList>
            <person name="Abker F."/>
            <person name="Adetunja A."/>
            <person name="Azinge I."/>
            <person name="Baskerville V."/>
            <person name="Brown C."/>
            <person name="Cabassa I."/>
            <person name="Cannady D."/>
            <person name="Duran G."/>
            <person name="Franklin M."/>
            <person name="Kontchou K."/>
            <person name="Kelly K.-A."/>
            <person name="Mohamed A."/>
            <person name="Okusolubo T."/>
            <person name="Oriala D."/>
            <person name="Shrestha A."/>
            <person name="Song A."/>
            <person name="Spruill R."/>
            <person name="Williams K."/>
            <person name="Nunn R."/>
            <person name="Johnson A."/>
            <person name="Erill I."/>
            <person name="Caruso S.M."/>
        </authorList>
    </citation>
    <scope>NUCLEOTIDE SEQUENCE [LARGE SCALE GENOMIC DNA]</scope>
</reference>
<evidence type="ECO:0000313" key="2">
    <source>
        <dbReference type="EMBL" id="ASU01110.1"/>
    </source>
</evidence>
<dbReference type="EMBL" id="MF498901">
    <property type="protein sequence ID" value="ASU01110.1"/>
    <property type="molecule type" value="Genomic_DNA"/>
</dbReference>
<accession>A0A223LGJ9</accession>
<feature type="transmembrane region" description="Helical" evidence="1">
    <location>
        <begin position="31"/>
        <end position="54"/>
    </location>
</feature>
<evidence type="ECO:0000256" key="1">
    <source>
        <dbReference type="SAM" id="Phobius"/>
    </source>
</evidence>
<gene>
    <name evidence="2" type="ORF">ANTHONY_270</name>
</gene>
<keyword evidence="1" id="KW-0472">Membrane</keyword>
<dbReference type="Proteomes" id="UP000222424">
    <property type="component" value="Genome"/>
</dbReference>
<name>A0A223LGJ9_9CAUD</name>
<keyword evidence="1" id="KW-0812">Transmembrane</keyword>
<protein>
    <submittedName>
        <fullName evidence="2">Uncharacterized protein</fullName>
    </submittedName>
</protein>